<evidence type="ECO:0000313" key="6">
    <source>
        <dbReference type="Proteomes" id="UP001190466"/>
    </source>
</evidence>
<evidence type="ECO:0000256" key="4">
    <source>
        <dbReference type="SAM" id="Phobius"/>
    </source>
</evidence>
<feature type="compositionally biased region" description="Acidic residues" evidence="3">
    <location>
        <begin position="48"/>
        <end position="60"/>
    </location>
</feature>
<name>A0ABN9NWN6_9MYCO</name>
<dbReference type="RefSeq" id="WP_316515722.1">
    <property type="nucleotide sequence ID" value="NZ_OY726395.1"/>
</dbReference>
<protein>
    <recommendedName>
        <fullName evidence="7">Twin-arginine translocation pathway signal</fullName>
    </recommendedName>
</protein>
<dbReference type="PANTHER" id="PTHR37042">
    <property type="entry name" value="OUTER MEMBRANE PROTEIN RV1973"/>
    <property type="match status" value="1"/>
</dbReference>
<keyword evidence="2 4" id="KW-0472">Membrane</keyword>
<dbReference type="Proteomes" id="UP001190466">
    <property type="component" value="Chromosome"/>
</dbReference>
<accession>A0ABN9NWN6</accession>
<evidence type="ECO:0008006" key="7">
    <source>
        <dbReference type="Google" id="ProtNLM"/>
    </source>
</evidence>
<keyword evidence="4" id="KW-1133">Transmembrane helix</keyword>
<gene>
    <name evidence="5" type="ORF">MU0050_001520</name>
</gene>
<comment type="subcellular location">
    <subcellularLocation>
        <location evidence="1">Membrane</location>
    </subcellularLocation>
</comment>
<keyword evidence="6" id="KW-1185">Reference proteome</keyword>
<feature type="transmembrane region" description="Helical" evidence="4">
    <location>
        <begin position="79"/>
        <end position="100"/>
    </location>
</feature>
<proteinExistence type="predicted"/>
<keyword evidence="4" id="KW-0812">Transmembrane</keyword>
<reference evidence="5 6" key="1">
    <citation type="submission" date="2023-08" db="EMBL/GenBank/DDBJ databases">
        <authorList>
            <person name="Folkvardsen B D."/>
            <person name="Norman A."/>
        </authorList>
    </citation>
    <scope>NUCLEOTIDE SEQUENCE [LARGE SCALE GENOMIC DNA]</scope>
    <source>
        <strain evidence="5 6">Mu0050</strain>
    </source>
</reference>
<dbReference type="EMBL" id="OY726395">
    <property type="protein sequence ID" value="CAJ1581353.1"/>
    <property type="molecule type" value="Genomic_DNA"/>
</dbReference>
<evidence type="ECO:0000256" key="3">
    <source>
        <dbReference type="SAM" id="MobiDB-lite"/>
    </source>
</evidence>
<organism evidence="5 6">
    <name type="scientific">[Mycobacterium] wendilense</name>
    <dbReference type="NCBI Taxonomy" id="3064284"/>
    <lineage>
        <taxon>Bacteria</taxon>
        <taxon>Bacillati</taxon>
        <taxon>Actinomycetota</taxon>
        <taxon>Actinomycetes</taxon>
        <taxon>Mycobacteriales</taxon>
        <taxon>Mycobacteriaceae</taxon>
        <taxon>Mycolicibacter</taxon>
    </lineage>
</organism>
<evidence type="ECO:0000256" key="1">
    <source>
        <dbReference type="ARBA" id="ARBA00004370"/>
    </source>
</evidence>
<dbReference type="PANTHER" id="PTHR37042:SF4">
    <property type="entry name" value="OUTER MEMBRANE PROTEIN RV1973"/>
    <property type="match status" value="1"/>
</dbReference>
<feature type="region of interest" description="Disordered" evidence="3">
    <location>
        <begin position="1"/>
        <end position="71"/>
    </location>
</feature>
<feature type="compositionally biased region" description="Acidic residues" evidence="3">
    <location>
        <begin position="11"/>
        <end position="39"/>
    </location>
</feature>
<evidence type="ECO:0000256" key="2">
    <source>
        <dbReference type="ARBA" id="ARBA00023136"/>
    </source>
</evidence>
<evidence type="ECO:0000313" key="5">
    <source>
        <dbReference type="EMBL" id="CAJ1581353.1"/>
    </source>
</evidence>
<sequence length="235" mass="24453">MTADEKSPAEQPEDPDTSTEPDSSPEAEAADAAEAEADDTAAAATEPADSEATEAADSAEEPTGNGAEKTVPKAKGARLLVIALAVLLVASAALTAWLYFTKYRPAQLTGATAQSEVLDAAKTGTLAALTYSPEDLDGDLATAKSHMTGDFLSYYTTFTDDVVRKAVDEKKVATTAEVVRAAVSEMNPDTAKVLLFVNQTTTSADRPDPSMAASSVLVTMTKVDGNWLISAFDPV</sequence>